<reference evidence="2" key="1">
    <citation type="journal article" date="2023" name="Mol. Phylogenet. Evol.">
        <title>Genome-scale phylogeny and comparative genomics of the fungal order Sordariales.</title>
        <authorList>
            <person name="Hensen N."/>
            <person name="Bonometti L."/>
            <person name="Westerberg I."/>
            <person name="Brannstrom I.O."/>
            <person name="Guillou S."/>
            <person name="Cros-Aarteil S."/>
            <person name="Calhoun S."/>
            <person name="Haridas S."/>
            <person name="Kuo A."/>
            <person name="Mondo S."/>
            <person name="Pangilinan J."/>
            <person name="Riley R."/>
            <person name="LaButti K."/>
            <person name="Andreopoulos B."/>
            <person name="Lipzen A."/>
            <person name="Chen C."/>
            <person name="Yan M."/>
            <person name="Daum C."/>
            <person name="Ng V."/>
            <person name="Clum A."/>
            <person name="Steindorff A."/>
            <person name="Ohm R.A."/>
            <person name="Martin F."/>
            <person name="Silar P."/>
            <person name="Natvig D.O."/>
            <person name="Lalanne C."/>
            <person name="Gautier V."/>
            <person name="Ament-Velasquez S.L."/>
            <person name="Kruys A."/>
            <person name="Hutchinson M.I."/>
            <person name="Powell A.J."/>
            <person name="Barry K."/>
            <person name="Miller A.N."/>
            <person name="Grigoriev I.V."/>
            <person name="Debuchy R."/>
            <person name="Gladieux P."/>
            <person name="Hiltunen Thoren M."/>
            <person name="Johannesson H."/>
        </authorList>
    </citation>
    <scope>NUCLEOTIDE SEQUENCE</scope>
    <source>
        <strain evidence="2">CBS 538.74</strain>
    </source>
</reference>
<evidence type="ECO:0000313" key="2">
    <source>
        <dbReference type="EMBL" id="KAK4157419.1"/>
    </source>
</evidence>
<protein>
    <recommendedName>
        <fullName evidence="4">Nuclear distribution protein</fullName>
    </recommendedName>
</protein>
<organism evidence="2 3">
    <name type="scientific">Chaetomidium leptoderma</name>
    <dbReference type="NCBI Taxonomy" id="669021"/>
    <lineage>
        <taxon>Eukaryota</taxon>
        <taxon>Fungi</taxon>
        <taxon>Dikarya</taxon>
        <taxon>Ascomycota</taxon>
        <taxon>Pezizomycotina</taxon>
        <taxon>Sordariomycetes</taxon>
        <taxon>Sordariomycetidae</taxon>
        <taxon>Sordariales</taxon>
        <taxon>Chaetomiaceae</taxon>
        <taxon>Chaetomidium</taxon>
    </lineage>
</organism>
<keyword evidence="3" id="KW-1185">Reference proteome</keyword>
<evidence type="ECO:0008006" key="4">
    <source>
        <dbReference type="Google" id="ProtNLM"/>
    </source>
</evidence>
<feature type="compositionally biased region" description="Low complexity" evidence="1">
    <location>
        <begin position="79"/>
        <end position="100"/>
    </location>
</feature>
<name>A0AAN7A0Z7_9PEZI</name>
<evidence type="ECO:0000313" key="3">
    <source>
        <dbReference type="Proteomes" id="UP001302745"/>
    </source>
</evidence>
<dbReference type="EMBL" id="MU856851">
    <property type="protein sequence ID" value="KAK4157419.1"/>
    <property type="molecule type" value="Genomic_DNA"/>
</dbReference>
<dbReference type="AlphaFoldDB" id="A0AAN7A0Z7"/>
<evidence type="ECO:0000256" key="1">
    <source>
        <dbReference type="SAM" id="MobiDB-lite"/>
    </source>
</evidence>
<sequence>MDSTLDQTTLATISLLEARLLRIEHVLYGPSTPPSQPPSESATTSLAELEHRFTQLLRHFRVYAEILKIYKSHPTLFQPPSTSTSSSSSTTNPTSTSNPTAAEPPTQLSPEAVRATVLSYATAFSSTASALAAATSDTPVPDARQSAALAALVPRMRAVEALQRAQAAEMAELRRRSERAVRAWYEGGVLRYGVELADVEGRLERVERGVRRVGRGREEEAAAAAA</sequence>
<reference evidence="2" key="2">
    <citation type="submission" date="2023-05" db="EMBL/GenBank/DDBJ databases">
        <authorList>
            <consortium name="Lawrence Berkeley National Laboratory"/>
            <person name="Steindorff A."/>
            <person name="Hensen N."/>
            <person name="Bonometti L."/>
            <person name="Westerberg I."/>
            <person name="Brannstrom I.O."/>
            <person name="Guillou S."/>
            <person name="Cros-Aarteil S."/>
            <person name="Calhoun S."/>
            <person name="Haridas S."/>
            <person name="Kuo A."/>
            <person name="Mondo S."/>
            <person name="Pangilinan J."/>
            <person name="Riley R."/>
            <person name="Labutti K."/>
            <person name="Andreopoulos B."/>
            <person name="Lipzen A."/>
            <person name="Chen C."/>
            <person name="Yanf M."/>
            <person name="Daum C."/>
            <person name="Ng V."/>
            <person name="Clum A."/>
            <person name="Ohm R."/>
            <person name="Martin F."/>
            <person name="Silar P."/>
            <person name="Natvig D."/>
            <person name="Lalanne C."/>
            <person name="Gautier V."/>
            <person name="Ament-Velasquez S.L."/>
            <person name="Kruys A."/>
            <person name="Hutchinson M.I."/>
            <person name="Powell A.J."/>
            <person name="Barry K."/>
            <person name="Miller A.N."/>
            <person name="Grigoriev I.V."/>
            <person name="Debuchy R."/>
            <person name="Gladieux P."/>
            <person name="Thoren M.H."/>
            <person name="Johannesson H."/>
        </authorList>
    </citation>
    <scope>NUCLEOTIDE SEQUENCE</scope>
    <source>
        <strain evidence="2">CBS 538.74</strain>
    </source>
</reference>
<proteinExistence type="predicted"/>
<gene>
    <name evidence="2" type="ORF">C8A00DRAFT_40256</name>
</gene>
<feature type="region of interest" description="Disordered" evidence="1">
    <location>
        <begin position="77"/>
        <end position="109"/>
    </location>
</feature>
<comment type="caution">
    <text evidence="2">The sequence shown here is derived from an EMBL/GenBank/DDBJ whole genome shotgun (WGS) entry which is preliminary data.</text>
</comment>
<accession>A0AAN7A0Z7</accession>
<dbReference type="Proteomes" id="UP001302745">
    <property type="component" value="Unassembled WGS sequence"/>
</dbReference>